<accession>A0A6H5IEG2</accession>
<dbReference type="Proteomes" id="UP000479190">
    <property type="component" value="Unassembled WGS sequence"/>
</dbReference>
<evidence type="ECO:0000313" key="1">
    <source>
        <dbReference type="EMBL" id="CAB0034962.1"/>
    </source>
</evidence>
<protein>
    <submittedName>
        <fullName evidence="1">Uncharacterized protein</fullName>
    </submittedName>
</protein>
<dbReference type="OrthoDB" id="7537227at2759"/>
<name>A0A6H5IEG2_9HYME</name>
<keyword evidence="2" id="KW-1185">Reference proteome</keyword>
<dbReference type="AlphaFoldDB" id="A0A6H5IEG2"/>
<evidence type="ECO:0000313" key="2">
    <source>
        <dbReference type="Proteomes" id="UP000479190"/>
    </source>
</evidence>
<dbReference type="EMBL" id="CADCXV010000764">
    <property type="protein sequence ID" value="CAB0034962.1"/>
    <property type="molecule type" value="Genomic_DNA"/>
</dbReference>
<proteinExistence type="predicted"/>
<sequence length="49" mass="5484">MSRHVPSWPCVIESLFAADLSAKFAYYGRLTLGDVTSNGFYLLRRSSCP</sequence>
<organism evidence="1 2">
    <name type="scientific">Trichogramma brassicae</name>
    <dbReference type="NCBI Taxonomy" id="86971"/>
    <lineage>
        <taxon>Eukaryota</taxon>
        <taxon>Metazoa</taxon>
        <taxon>Ecdysozoa</taxon>
        <taxon>Arthropoda</taxon>
        <taxon>Hexapoda</taxon>
        <taxon>Insecta</taxon>
        <taxon>Pterygota</taxon>
        <taxon>Neoptera</taxon>
        <taxon>Endopterygota</taxon>
        <taxon>Hymenoptera</taxon>
        <taxon>Apocrita</taxon>
        <taxon>Proctotrupomorpha</taxon>
        <taxon>Chalcidoidea</taxon>
        <taxon>Trichogrammatidae</taxon>
        <taxon>Trichogramma</taxon>
    </lineage>
</organism>
<reference evidence="1 2" key="1">
    <citation type="submission" date="2020-02" db="EMBL/GenBank/DDBJ databases">
        <authorList>
            <person name="Ferguson B K."/>
        </authorList>
    </citation>
    <scope>NUCLEOTIDE SEQUENCE [LARGE SCALE GENOMIC DNA]</scope>
</reference>
<gene>
    <name evidence="1" type="ORF">TBRA_LOCUS6860</name>
</gene>